<name>A0A162JD48_9HYPO</name>
<dbReference type="InterPro" id="IPR014729">
    <property type="entry name" value="Rossmann-like_a/b/a_fold"/>
</dbReference>
<feature type="domain" description="tRNA synthetases class I catalytic" evidence="13">
    <location>
        <begin position="26"/>
        <end position="473"/>
    </location>
</feature>
<keyword evidence="11" id="KW-0175">Coiled coil</keyword>
<dbReference type="GO" id="GO:0005524">
    <property type="term" value="F:ATP binding"/>
    <property type="evidence" value="ECO:0007669"/>
    <property type="project" value="UniProtKB-KW"/>
</dbReference>
<evidence type="ECO:0000259" key="13">
    <source>
        <dbReference type="Pfam" id="PF01406"/>
    </source>
</evidence>
<proteinExistence type="inferred from homology"/>
<dbReference type="GO" id="GO:0006423">
    <property type="term" value="P:cysteinyl-tRNA aminoacylation"/>
    <property type="evidence" value="ECO:0007669"/>
    <property type="project" value="InterPro"/>
</dbReference>
<evidence type="ECO:0000256" key="5">
    <source>
        <dbReference type="ARBA" id="ARBA00022741"/>
    </source>
</evidence>
<evidence type="ECO:0000256" key="2">
    <source>
        <dbReference type="ARBA" id="ARBA00012832"/>
    </source>
</evidence>
<keyword evidence="6" id="KW-0862">Zinc</keyword>
<evidence type="ECO:0000313" key="14">
    <source>
        <dbReference type="EMBL" id="OAA67192.1"/>
    </source>
</evidence>
<evidence type="ECO:0000256" key="9">
    <source>
        <dbReference type="ARBA" id="ARBA00023146"/>
    </source>
</evidence>
<comment type="cofactor">
    <cofactor evidence="1">
        <name>Zn(2+)</name>
        <dbReference type="ChEBI" id="CHEBI:29105"/>
    </cofactor>
</comment>
<feature type="region of interest" description="Disordered" evidence="12">
    <location>
        <begin position="306"/>
        <end position="327"/>
    </location>
</feature>
<evidence type="ECO:0000313" key="15">
    <source>
        <dbReference type="Proteomes" id="UP000076874"/>
    </source>
</evidence>
<dbReference type="InterPro" id="IPR032678">
    <property type="entry name" value="tRNA-synt_1_cat_dom"/>
</dbReference>
<dbReference type="InterPro" id="IPR009080">
    <property type="entry name" value="tRNAsynth_Ia_anticodon-bd"/>
</dbReference>
<dbReference type="GO" id="GO:0004817">
    <property type="term" value="F:cysteine-tRNA ligase activity"/>
    <property type="evidence" value="ECO:0007669"/>
    <property type="project" value="UniProtKB-EC"/>
</dbReference>
<dbReference type="STRING" id="1081102.A0A162JD48"/>
<dbReference type="Proteomes" id="UP000076874">
    <property type="component" value="Unassembled WGS sequence"/>
</dbReference>
<dbReference type="Pfam" id="PF01406">
    <property type="entry name" value="tRNA-synt_1e"/>
    <property type="match status" value="1"/>
</dbReference>
<evidence type="ECO:0000256" key="4">
    <source>
        <dbReference type="ARBA" id="ARBA00022723"/>
    </source>
</evidence>
<evidence type="ECO:0000256" key="12">
    <source>
        <dbReference type="SAM" id="MobiDB-lite"/>
    </source>
</evidence>
<protein>
    <recommendedName>
        <fullName evidence="2">cysteine--tRNA ligase</fullName>
        <ecNumber evidence="2">6.1.1.16</ecNumber>
    </recommendedName>
    <alternativeName>
        <fullName evidence="10">Cysteinyl-tRNA synthetase</fullName>
    </alternativeName>
</protein>
<dbReference type="AlphaFoldDB" id="A0A162JD48"/>
<gene>
    <name evidence="14" type="ORF">SPI_01768</name>
</gene>
<keyword evidence="5" id="KW-0547">Nucleotide-binding</keyword>
<evidence type="ECO:0000256" key="10">
    <source>
        <dbReference type="ARBA" id="ARBA00031499"/>
    </source>
</evidence>
<keyword evidence="9 14" id="KW-0030">Aminoacyl-tRNA synthetase</keyword>
<dbReference type="GO" id="GO:0046872">
    <property type="term" value="F:metal ion binding"/>
    <property type="evidence" value="ECO:0007669"/>
    <property type="project" value="UniProtKB-KW"/>
</dbReference>
<dbReference type="PRINTS" id="PR00983">
    <property type="entry name" value="TRNASYNTHCYS"/>
</dbReference>
<reference evidence="14 15" key="1">
    <citation type="journal article" date="2016" name="Genome Biol. Evol.">
        <title>Divergent and convergent evolution of fungal pathogenicity.</title>
        <authorList>
            <person name="Shang Y."/>
            <person name="Xiao G."/>
            <person name="Zheng P."/>
            <person name="Cen K."/>
            <person name="Zhan S."/>
            <person name="Wang C."/>
        </authorList>
    </citation>
    <scope>NUCLEOTIDE SEQUENCE [LARGE SCALE GENOMIC DNA]</scope>
    <source>
        <strain evidence="14 15">RCEF 264</strain>
    </source>
</reference>
<feature type="coiled-coil region" evidence="11">
    <location>
        <begin position="773"/>
        <end position="807"/>
    </location>
</feature>
<dbReference type="InterPro" id="IPR024909">
    <property type="entry name" value="Cys-tRNA/MSH_ligase"/>
</dbReference>
<dbReference type="EMBL" id="AZHD01000002">
    <property type="protein sequence ID" value="OAA67192.1"/>
    <property type="molecule type" value="Genomic_DNA"/>
</dbReference>
<accession>A0A162JD48</accession>
<dbReference type="NCBIfam" id="TIGR00435">
    <property type="entry name" value="cysS"/>
    <property type="match status" value="1"/>
</dbReference>
<evidence type="ECO:0000256" key="6">
    <source>
        <dbReference type="ARBA" id="ARBA00022833"/>
    </source>
</evidence>
<dbReference type="PANTHER" id="PTHR10890">
    <property type="entry name" value="CYSTEINYL-TRNA SYNTHETASE"/>
    <property type="match status" value="1"/>
</dbReference>
<evidence type="ECO:0000256" key="7">
    <source>
        <dbReference type="ARBA" id="ARBA00022840"/>
    </source>
</evidence>
<keyword evidence="7" id="KW-0067">ATP-binding</keyword>
<dbReference type="PANTHER" id="PTHR10890:SF3">
    <property type="entry name" value="CYSTEINE--TRNA LIGASE, CYTOPLASMIC"/>
    <property type="match status" value="1"/>
</dbReference>
<dbReference type="OrthoDB" id="438179at2759"/>
<dbReference type="SUPFAM" id="SSF52374">
    <property type="entry name" value="Nucleotidylyl transferase"/>
    <property type="match status" value="1"/>
</dbReference>
<dbReference type="HAMAP" id="MF_00041">
    <property type="entry name" value="Cys_tRNA_synth"/>
    <property type="match status" value="1"/>
</dbReference>
<dbReference type="GO" id="GO:0005737">
    <property type="term" value="C:cytoplasm"/>
    <property type="evidence" value="ECO:0007669"/>
    <property type="project" value="TreeGrafter"/>
</dbReference>
<evidence type="ECO:0000256" key="8">
    <source>
        <dbReference type="ARBA" id="ARBA00022917"/>
    </source>
</evidence>
<sequence length="869" mass="93954">MASPTAPKDADITVYNSLNPGSAVPFQTKEAGKVAWYACGPTVYDLSHMGHARNYVSTDVIRRILLHYFGFQVTFVMNITDVDDKIIVKARRKRLYELERAKPYTAAERRALGTAAFVAYAEANLPLLLSSSAVAGSSTGGEHAEPLSAETYAARRDAAYGAVLAGGTLTGEGRPGDAEAKTKMHLANMNLAAQGLQDGGSVFNDAEEILLPYLDALYKETIDTSDQTMFTDLTRSMEALFTADMDALNVLRPDAVTRVTEYVPQIVAFIEGIVRKGFGYEANGSVYFDIAAFEQAGNTYARLRPESRHDKALQEEGEGSLSKSLAGKRRPEDFALWKQSKPGEPFWPSPWGRGRPGWHIECSVMASDKLGAQMDIHSGGIDLAFPHHDNELAQSEAYFYEPGAAGAQPQQHRWVRYFFHMGHLSIAGSKMSKSLKNFQTIQDALATTYTARSMRIVFLFSRWNDGVEISPDMRKQASNWENTLDNFFTNIRARLAEAESAGLSSGVEKLSLGADEKETTTTNNGSSSSIQAFQSDFAKAKADLDSALRNSFDTPAAMQVLLRLVRNANVYMSEPTADLALLASVARWVTKIVGVFGLDPNAVPPYESGSIGWGPPNPTKSAAGGVDVDPETAVAPYRAAYAKVKEDVAAAVAAAAVTSATATTSLQALLAAQQPDAEFAALAADNTRDVERLGLPYLRAVAGLRDELRRVAAAVSASGSGSGSGNNGDKATKGALLALSDRIRDYDLVALGVQLDDQPNRPSLIKFVPVAKLVAARDEKAAAVAEKARLKAEAQRAREAAEAAKWDKAKVTPQALFRVAAYAAWDAEGVPTRLADGSEVPKSTQKRLKKEWERQKKLHEAYLDKFGKA</sequence>
<keyword evidence="8" id="KW-0648">Protein biosynthesis</keyword>
<keyword evidence="15" id="KW-1185">Reference proteome</keyword>
<evidence type="ECO:0000256" key="11">
    <source>
        <dbReference type="SAM" id="Coils"/>
    </source>
</evidence>
<evidence type="ECO:0000256" key="1">
    <source>
        <dbReference type="ARBA" id="ARBA00001947"/>
    </source>
</evidence>
<organism evidence="14 15">
    <name type="scientific">Niveomyces insectorum RCEF 264</name>
    <dbReference type="NCBI Taxonomy" id="1081102"/>
    <lineage>
        <taxon>Eukaryota</taxon>
        <taxon>Fungi</taxon>
        <taxon>Dikarya</taxon>
        <taxon>Ascomycota</taxon>
        <taxon>Pezizomycotina</taxon>
        <taxon>Sordariomycetes</taxon>
        <taxon>Hypocreomycetidae</taxon>
        <taxon>Hypocreales</taxon>
        <taxon>Cordycipitaceae</taxon>
        <taxon>Niveomyces</taxon>
    </lineage>
</organism>
<dbReference type="Gene3D" id="3.40.50.620">
    <property type="entry name" value="HUPs"/>
    <property type="match status" value="2"/>
</dbReference>
<evidence type="ECO:0000256" key="3">
    <source>
        <dbReference type="ARBA" id="ARBA00022598"/>
    </source>
</evidence>
<keyword evidence="3" id="KW-0436">Ligase</keyword>
<dbReference type="EC" id="6.1.1.16" evidence="2"/>
<dbReference type="FunFam" id="3.40.50.620:FF:000186">
    <property type="entry name" value="Putative Cysteinyl-tRNA synthetase"/>
    <property type="match status" value="1"/>
</dbReference>
<keyword evidence="4" id="KW-0479">Metal-binding</keyword>
<comment type="caution">
    <text evidence="14">The sequence shown here is derived from an EMBL/GenBank/DDBJ whole genome shotgun (WGS) entry which is preliminary data.</text>
</comment>
<dbReference type="SUPFAM" id="SSF47323">
    <property type="entry name" value="Anticodon-binding domain of a subclass of class I aminoacyl-tRNA synthetases"/>
    <property type="match status" value="1"/>
</dbReference>
<dbReference type="InterPro" id="IPR015803">
    <property type="entry name" value="Cys-tRNA-ligase"/>
</dbReference>